<gene>
    <name evidence="5" type="primary">ywtF</name>
    <name evidence="5" type="ORF">SSLFYP27_02424</name>
</gene>
<name>A0A6N3FCC9_STASI</name>
<feature type="region of interest" description="Disordered" evidence="2">
    <location>
        <begin position="341"/>
        <end position="420"/>
    </location>
</feature>
<organism evidence="5">
    <name type="scientific">Staphylococcus simulans</name>
    <dbReference type="NCBI Taxonomy" id="1286"/>
    <lineage>
        <taxon>Bacteria</taxon>
        <taxon>Bacillati</taxon>
        <taxon>Bacillota</taxon>
        <taxon>Bacilli</taxon>
        <taxon>Bacillales</taxon>
        <taxon>Staphylococcaceae</taxon>
        <taxon>Staphylococcus</taxon>
    </lineage>
</organism>
<feature type="compositionally biased region" description="Basic and acidic residues" evidence="2">
    <location>
        <begin position="342"/>
        <end position="351"/>
    </location>
</feature>
<dbReference type="InterPro" id="IPR050922">
    <property type="entry name" value="LytR/CpsA/Psr_CW_biosynth"/>
</dbReference>
<accession>A0A6N3FCC9</accession>
<keyword evidence="3" id="KW-1133">Transmembrane helix</keyword>
<protein>
    <submittedName>
        <fullName evidence="5">Transcriptional regulator YwtF</fullName>
    </submittedName>
</protein>
<proteinExistence type="inferred from homology"/>
<dbReference type="Gene3D" id="3.40.630.190">
    <property type="entry name" value="LCP protein"/>
    <property type="match status" value="1"/>
</dbReference>
<keyword evidence="3" id="KW-0472">Membrane</keyword>
<dbReference type="RefSeq" id="WP_156667012.1">
    <property type="nucleotide sequence ID" value="NZ_CACRUO010000060.1"/>
</dbReference>
<feature type="compositionally biased region" description="Low complexity" evidence="2">
    <location>
        <begin position="363"/>
        <end position="420"/>
    </location>
</feature>
<feature type="transmembrane region" description="Helical" evidence="3">
    <location>
        <begin position="7"/>
        <end position="28"/>
    </location>
</feature>
<evidence type="ECO:0000256" key="1">
    <source>
        <dbReference type="ARBA" id="ARBA00006068"/>
    </source>
</evidence>
<evidence type="ECO:0000313" key="5">
    <source>
        <dbReference type="EMBL" id="VYU49787.1"/>
    </source>
</evidence>
<evidence type="ECO:0000256" key="2">
    <source>
        <dbReference type="SAM" id="MobiDB-lite"/>
    </source>
</evidence>
<feature type="domain" description="Cell envelope-related transcriptional attenuator" evidence="4">
    <location>
        <begin position="85"/>
        <end position="232"/>
    </location>
</feature>
<reference evidence="5" key="1">
    <citation type="submission" date="2019-11" db="EMBL/GenBank/DDBJ databases">
        <authorList>
            <person name="Feng L."/>
        </authorList>
    </citation>
    <scope>NUCLEOTIDE SEQUENCE</scope>
    <source>
        <strain evidence="5">SsimulansLFYP27</strain>
    </source>
</reference>
<comment type="similarity">
    <text evidence="1">Belongs to the LytR/CpsA/Psr (LCP) family.</text>
</comment>
<dbReference type="InterPro" id="IPR004474">
    <property type="entry name" value="LytR_CpsA_psr"/>
</dbReference>
<dbReference type="Pfam" id="PF03816">
    <property type="entry name" value="LytR_cpsA_psr"/>
    <property type="match status" value="1"/>
</dbReference>
<keyword evidence="3" id="KW-0812">Transmembrane</keyword>
<evidence type="ECO:0000259" key="4">
    <source>
        <dbReference type="Pfam" id="PF03816"/>
    </source>
</evidence>
<dbReference type="EMBL" id="CACRUO010000060">
    <property type="protein sequence ID" value="VYU49787.1"/>
    <property type="molecule type" value="Genomic_DNA"/>
</dbReference>
<dbReference type="NCBIfam" id="TIGR00350">
    <property type="entry name" value="lytR_cpsA_psr"/>
    <property type="match status" value="1"/>
</dbReference>
<dbReference type="PANTHER" id="PTHR33392">
    <property type="entry name" value="POLYISOPRENYL-TEICHOIC ACID--PEPTIDOGLYCAN TEICHOIC ACID TRANSFERASE TAGU"/>
    <property type="match status" value="1"/>
</dbReference>
<dbReference type="PANTHER" id="PTHR33392:SF3">
    <property type="entry name" value="POLYISOPRENYL-TEICHOIC ACID--PEPTIDOGLYCAN TEICHOIC ACID TRANSFERASE TAGT"/>
    <property type="match status" value="1"/>
</dbReference>
<feature type="compositionally biased region" description="Acidic residues" evidence="2">
    <location>
        <begin position="352"/>
        <end position="362"/>
    </location>
</feature>
<dbReference type="AlphaFoldDB" id="A0A6N3FCC9"/>
<evidence type="ECO:0000256" key="3">
    <source>
        <dbReference type="SAM" id="Phobius"/>
    </source>
</evidence>
<sequence length="420" mass="47563">MNKIFKYFLILLSLVLVIIPIIFAVMLYKTSRSAIDSSFSDNSNRVSNLRDGKVNPAKEPISILFLGIDDNKGRREGGQATEKSRTDAMILSTFNPDKKQVRMLSIPRDTISYIPKVGYFDKITHAHAFGGPNASMDAVEATLNVPVDYYVRIDMDAFVQAVDELGGIYYDVPYNLNEPNTGDDGRIKVKKGYHKLNGDQALAVARTRYHDSDLKRGQRQMDLIKILATKAQKLDKVNKLDNLIKIVGKNSKHNLSNKDIQKLLTTYLPADLDIKTAQIEGDNELLNGIYYYDPDIKSIKKYANLLRSDLGLSKIKDKDEFLNERVIKQYGELIPLTPIDDSLLRDNQKDTTEDEESDDQSQDEQSNNNQQYDNSGNEQWNNQQNPNNGFNQNQNPGNQQNPNMNNNPAQQQAPSGQDFY</sequence>